<proteinExistence type="predicted"/>
<sequence>MTDLLIAAGGGGDPIGTALVHAGRRAAADAVVLTYGWERPSVDPLPGPLAGHDFTGLEHGTLPVPVITTDTQPVAPRGSTLPRLAGHLPAKLALLDPHKGVEDLAGQIERTAHALGTDHISVVDMGGDILAHGDEPTLASPLLDALVLAACHLANVDTTVHVAGPGLDGEIPETTLLPRLTGNGAALGPALPPWTADVLRWHPSEASTLLAAAVTGLRGPCLTRSGPLPLTDHSSRVWNLPLAKALDHNPLAQGLAESCPDSLAGARDISLKLYGFDEVEREHRQSRRRPTTRARIDAATFLDELDTWLHAQRATNHTTHYATVRCVVESLGYDWRLTEQVRAALARHRPEVDAFPLVALAD</sequence>
<comment type="caution">
    <text evidence="1">The sequence shown here is derived from an EMBL/GenBank/DDBJ whole genome shotgun (WGS) entry which is preliminary data.</text>
</comment>
<evidence type="ECO:0000313" key="1">
    <source>
        <dbReference type="EMBL" id="MCI3241542.1"/>
    </source>
</evidence>
<keyword evidence="2" id="KW-1185">Reference proteome</keyword>
<dbReference type="EMBL" id="JALDAX010000006">
    <property type="protein sequence ID" value="MCI3241542.1"/>
    <property type="molecule type" value="Genomic_DNA"/>
</dbReference>
<organism evidence="1 2">
    <name type="scientific">Streptomyces spinosisporus</name>
    <dbReference type="NCBI Taxonomy" id="2927582"/>
    <lineage>
        <taxon>Bacteria</taxon>
        <taxon>Bacillati</taxon>
        <taxon>Actinomycetota</taxon>
        <taxon>Actinomycetes</taxon>
        <taxon>Kitasatosporales</taxon>
        <taxon>Streptomycetaceae</taxon>
        <taxon>Streptomyces</taxon>
    </lineage>
</organism>
<reference evidence="1" key="1">
    <citation type="submission" date="2022-03" db="EMBL/GenBank/DDBJ databases">
        <title>Streptomyces 7R015 and 7R016 isolated from Barleria lupulina in Thailand.</title>
        <authorList>
            <person name="Kanchanasin P."/>
            <person name="Phongsopitanun W."/>
            <person name="Tanasupawat S."/>
        </authorList>
    </citation>
    <scope>NUCLEOTIDE SEQUENCE</scope>
    <source>
        <strain evidence="1">7R016</strain>
    </source>
</reference>
<gene>
    <name evidence="1" type="ORF">MQN93_17635</name>
</gene>
<dbReference type="InterPro" id="IPR010581">
    <property type="entry name" value="DUF1152"/>
</dbReference>
<name>A0ABS9XKU9_9ACTN</name>
<protein>
    <submittedName>
        <fullName evidence="1">DUF1152 domain-containing protein</fullName>
    </submittedName>
</protein>
<dbReference type="Pfam" id="PF06626">
    <property type="entry name" value="DUF1152"/>
    <property type="match status" value="1"/>
</dbReference>
<accession>A0ABS9XKU9</accession>
<dbReference type="Proteomes" id="UP001165270">
    <property type="component" value="Unassembled WGS sequence"/>
</dbReference>
<dbReference type="RefSeq" id="WP_242710211.1">
    <property type="nucleotide sequence ID" value="NZ_JALDAX010000006.1"/>
</dbReference>
<evidence type="ECO:0000313" key="2">
    <source>
        <dbReference type="Proteomes" id="UP001165270"/>
    </source>
</evidence>